<gene>
    <name evidence="2" type="ORF">CU635_06895</name>
    <name evidence="3" type="ORF">CVD25_13110</name>
</gene>
<reference evidence="3 5" key="2">
    <citation type="submission" date="2017-12" db="EMBL/GenBank/DDBJ databases">
        <title>Comparative Functional Genomics of Dry Heat Resistant strains isolated from the Viking Spacecraft.</title>
        <authorList>
            <person name="Seuylemezian A."/>
            <person name="Cooper K."/>
            <person name="Vaishampayan P."/>
        </authorList>
    </citation>
    <scope>NUCLEOTIDE SEQUENCE [LARGE SCALE GENOMIC DNA]</scope>
    <source>
        <strain evidence="3 5">ATCC 29669</strain>
    </source>
</reference>
<evidence type="ECO:0000313" key="2">
    <source>
        <dbReference type="EMBL" id="PLR84027.1"/>
    </source>
</evidence>
<evidence type="ECO:0000313" key="4">
    <source>
        <dbReference type="Proteomes" id="UP000234951"/>
    </source>
</evidence>
<dbReference type="OrthoDB" id="9813638at2"/>
<dbReference type="EMBL" id="PGVD01000033">
    <property type="protein sequence ID" value="PLR96328.1"/>
    <property type="molecule type" value="Genomic_DNA"/>
</dbReference>
<reference evidence="2 4" key="1">
    <citation type="submission" date="2017-11" db="EMBL/GenBank/DDBJ databases">
        <title>Comparitive Functional Genomics of Dry Heat Resistant strains isolated from the Viking Spacecraft.</title>
        <authorList>
            <person name="Seuylemezian A."/>
            <person name="Cooper K."/>
            <person name="Vaishampayan P."/>
        </authorList>
    </citation>
    <scope>NUCLEOTIDE SEQUENCE [LARGE SCALE GENOMIC DNA]</scope>
    <source>
        <strain evidence="2 4">M4.6</strain>
    </source>
</reference>
<keyword evidence="2" id="KW-0808">Transferase</keyword>
<dbReference type="InterPro" id="IPR001296">
    <property type="entry name" value="Glyco_trans_1"/>
</dbReference>
<dbReference type="Proteomes" id="UP000235114">
    <property type="component" value="Unassembled WGS sequence"/>
</dbReference>
<dbReference type="Pfam" id="PF00534">
    <property type="entry name" value="Glycos_transf_1"/>
    <property type="match status" value="1"/>
</dbReference>
<dbReference type="GO" id="GO:0016757">
    <property type="term" value="F:glycosyltransferase activity"/>
    <property type="evidence" value="ECO:0007669"/>
    <property type="project" value="InterPro"/>
</dbReference>
<organism evidence="2 4">
    <name type="scientific">Bacillus canaveralius</name>
    <dbReference type="NCBI Taxonomy" id="1403243"/>
    <lineage>
        <taxon>Bacteria</taxon>
        <taxon>Bacillati</taxon>
        <taxon>Bacillota</taxon>
        <taxon>Bacilli</taxon>
        <taxon>Bacillales</taxon>
        <taxon>Bacillaceae</taxon>
        <taxon>Bacillus</taxon>
    </lineage>
</organism>
<accession>A0A2N5GNG7</accession>
<dbReference type="CDD" id="cd03811">
    <property type="entry name" value="GT4_GT28_WabH-like"/>
    <property type="match status" value="1"/>
</dbReference>
<comment type="caution">
    <text evidence="2">The sequence shown here is derived from an EMBL/GenBank/DDBJ whole genome shotgun (WGS) entry which is preliminary data.</text>
</comment>
<sequence length="399" mass="45973">MQKKIIFMIINMNVGGTEKALINMISEIPKDKYDITILMLEEYGGFLNSVPNGVHIEYLCGYKNIKNVLNDSPQIISLDLLKKGKMVRAFNIIFLHLISKLIKDRSIFFKYILNDYPLINHEFDVAVAYAGPMDFISYYVATKIKAKKKIQWVHFDITKIEFNKNFASKIYHKFDKIFVVSNEGKNKFINTLPNFKNKTDEFTNIVSSEFVVKMADKGAGFDDDFKGVRILTVGRLSKEKGQDLTIPVLAKLKEDGYNVRWYCIGDGSAKVEYEQLIKEYGIENDYILLGTNPNPYPFMKHCDIYVQSSRHEGYCITLSEARCFDNPIISTNFTGASEQISHDQTGLIVNFDEKQMYNAIRQLLDDVKLKDALKKNLQNEIVDTTIEIEKFYKIINSIH</sequence>
<dbReference type="AlphaFoldDB" id="A0A2N5GNG7"/>
<evidence type="ECO:0000259" key="1">
    <source>
        <dbReference type="Pfam" id="PF00534"/>
    </source>
</evidence>
<evidence type="ECO:0000313" key="3">
    <source>
        <dbReference type="EMBL" id="PLR96328.1"/>
    </source>
</evidence>
<protein>
    <submittedName>
        <fullName evidence="2">Glycosyltransferase</fullName>
    </submittedName>
</protein>
<keyword evidence="5" id="KW-1185">Reference proteome</keyword>
<dbReference type="PANTHER" id="PTHR12526:SF630">
    <property type="entry name" value="GLYCOSYLTRANSFERASE"/>
    <property type="match status" value="1"/>
</dbReference>
<dbReference type="Gene3D" id="3.40.50.2000">
    <property type="entry name" value="Glycogen Phosphorylase B"/>
    <property type="match status" value="2"/>
</dbReference>
<dbReference type="SUPFAM" id="SSF53756">
    <property type="entry name" value="UDP-Glycosyltransferase/glycogen phosphorylase"/>
    <property type="match status" value="1"/>
</dbReference>
<feature type="domain" description="Glycosyl transferase family 1" evidence="1">
    <location>
        <begin position="229"/>
        <end position="377"/>
    </location>
</feature>
<dbReference type="RefSeq" id="WP_101576435.1">
    <property type="nucleotide sequence ID" value="NZ_PGVA01000014.1"/>
</dbReference>
<dbReference type="Proteomes" id="UP000234951">
    <property type="component" value="Unassembled WGS sequence"/>
</dbReference>
<dbReference type="EMBL" id="PGVA01000014">
    <property type="protein sequence ID" value="PLR84027.1"/>
    <property type="molecule type" value="Genomic_DNA"/>
</dbReference>
<proteinExistence type="predicted"/>
<dbReference type="PANTHER" id="PTHR12526">
    <property type="entry name" value="GLYCOSYLTRANSFERASE"/>
    <property type="match status" value="1"/>
</dbReference>
<evidence type="ECO:0000313" key="5">
    <source>
        <dbReference type="Proteomes" id="UP000235114"/>
    </source>
</evidence>
<name>A0A2N5GNG7_9BACI</name>